<feature type="region of interest" description="Disordered" evidence="1">
    <location>
        <begin position="106"/>
        <end position="262"/>
    </location>
</feature>
<feature type="compositionally biased region" description="Basic and acidic residues" evidence="1">
    <location>
        <begin position="124"/>
        <end position="140"/>
    </location>
</feature>
<dbReference type="Proteomes" id="UP000242188">
    <property type="component" value="Unassembled WGS sequence"/>
</dbReference>
<evidence type="ECO:0000313" key="2">
    <source>
        <dbReference type="EMBL" id="OWF38840.1"/>
    </source>
</evidence>
<dbReference type="AlphaFoldDB" id="A0A210PQR2"/>
<feature type="compositionally biased region" description="Low complexity" evidence="1">
    <location>
        <begin position="377"/>
        <end position="392"/>
    </location>
</feature>
<name>A0A210PQR2_MIZYE</name>
<reference evidence="2 3" key="1">
    <citation type="journal article" date="2017" name="Nat. Ecol. Evol.">
        <title>Scallop genome provides insights into evolution of bilaterian karyotype and development.</title>
        <authorList>
            <person name="Wang S."/>
            <person name="Zhang J."/>
            <person name="Jiao W."/>
            <person name="Li J."/>
            <person name="Xun X."/>
            <person name="Sun Y."/>
            <person name="Guo X."/>
            <person name="Huan P."/>
            <person name="Dong B."/>
            <person name="Zhang L."/>
            <person name="Hu X."/>
            <person name="Sun X."/>
            <person name="Wang J."/>
            <person name="Zhao C."/>
            <person name="Wang Y."/>
            <person name="Wang D."/>
            <person name="Huang X."/>
            <person name="Wang R."/>
            <person name="Lv J."/>
            <person name="Li Y."/>
            <person name="Zhang Z."/>
            <person name="Liu B."/>
            <person name="Lu W."/>
            <person name="Hui Y."/>
            <person name="Liang J."/>
            <person name="Zhou Z."/>
            <person name="Hou R."/>
            <person name="Li X."/>
            <person name="Liu Y."/>
            <person name="Li H."/>
            <person name="Ning X."/>
            <person name="Lin Y."/>
            <person name="Zhao L."/>
            <person name="Xing Q."/>
            <person name="Dou J."/>
            <person name="Li Y."/>
            <person name="Mao J."/>
            <person name="Guo H."/>
            <person name="Dou H."/>
            <person name="Li T."/>
            <person name="Mu C."/>
            <person name="Jiang W."/>
            <person name="Fu Q."/>
            <person name="Fu X."/>
            <person name="Miao Y."/>
            <person name="Liu J."/>
            <person name="Yu Q."/>
            <person name="Li R."/>
            <person name="Liao H."/>
            <person name="Li X."/>
            <person name="Kong Y."/>
            <person name="Jiang Z."/>
            <person name="Chourrout D."/>
            <person name="Li R."/>
            <person name="Bao Z."/>
        </authorList>
    </citation>
    <scope>NUCLEOTIDE SEQUENCE [LARGE SCALE GENOMIC DNA]</scope>
    <source>
        <strain evidence="2 3">PY_sf001</strain>
    </source>
</reference>
<gene>
    <name evidence="2" type="ORF">KP79_PYT23692</name>
</gene>
<feature type="compositionally biased region" description="Polar residues" evidence="1">
    <location>
        <begin position="171"/>
        <end position="196"/>
    </location>
</feature>
<keyword evidence="3" id="KW-1185">Reference proteome</keyword>
<protein>
    <submittedName>
        <fullName evidence="2">Uncharacterized protein</fullName>
    </submittedName>
</protein>
<feature type="compositionally biased region" description="Low complexity" evidence="1">
    <location>
        <begin position="251"/>
        <end position="261"/>
    </location>
</feature>
<proteinExistence type="predicted"/>
<feature type="compositionally biased region" description="Polar residues" evidence="1">
    <location>
        <begin position="114"/>
        <end position="123"/>
    </location>
</feature>
<comment type="caution">
    <text evidence="2">The sequence shown here is derived from an EMBL/GenBank/DDBJ whole genome shotgun (WGS) entry which is preliminary data.</text>
</comment>
<organism evidence="2 3">
    <name type="scientific">Mizuhopecten yessoensis</name>
    <name type="common">Japanese scallop</name>
    <name type="synonym">Patinopecten yessoensis</name>
    <dbReference type="NCBI Taxonomy" id="6573"/>
    <lineage>
        <taxon>Eukaryota</taxon>
        <taxon>Metazoa</taxon>
        <taxon>Spiralia</taxon>
        <taxon>Lophotrochozoa</taxon>
        <taxon>Mollusca</taxon>
        <taxon>Bivalvia</taxon>
        <taxon>Autobranchia</taxon>
        <taxon>Pteriomorphia</taxon>
        <taxon>Pectinida</taxon>
        <taxon>Pectinoidea</taxon>
        <taxon>Pectinidae</taxon>
        <taxon>Mizuhopecten</taxon>
    </lineage>
</organism>
<feature type="compositionally biased region" description="Basic residues" evidence="1">
    <location>
        <begin position="240"/>
        <end position="250"/>
    </location>
</feature>
<evidence type="ECO:0000313" key="3">
    <source>
        <dbReference type="Proteomes" id="UP000242188"/>
    </source>
</evidence>
<accession>A0A210PQR2</accession>
<feature type="compositionally biased region" description="Basic and acidic residues" evidence="1">
    <location>
        <begin position="197"/>
        <end position="206"/>
    </location>
</feature>
<evidence type="ECO:0000256" key="1">
    <source>
        <dbReference type="SAM" id="MobiDB-lite"/>
    </source>
</evidence>
<feature type="region of interest" description="Disordered" evidence="1">
    <location>
        <begin position="369"/>
        <end position="392"/>
    </location>
</feature>
<sequence length="392" mass="45626">MPLRDTYKVQLKRVKDGIEKERVKIPRAPPKEGYKPFIWNSLEGYYDTSVPDYVINCPKEDMHPQVPYSWVDKEFDDSLIDVSTRKTTLRLVDPLEDFNMAREILPKLRDSRPSTKNSNFRSSQRGDRPPTNDSADRQRIWENMNLRLPKVSPERGRDTGRPMQNGEEDAQGQSRRPQSYSTLTEENVNGTNVQQENSKKEPETKIKLPRNLSANSKRRERSPYRTAYNEAALRTSISQHHSRHAHRQKSSKTYSSRGSYSPERGRILLPEIHKVEFDVVNDNATKEFPYSGVPRFREKMHQQYDIDSPKRVDEDYKKTKKDFYLMKLHKLSEVHPSNRAGMRKAYFAYLQNNPGAKKAVKDCVDQLVSDDPHLKNTTPRTSSTSPVRTEEK</sequence>
<dbReference type="EMBL" id="NEDP02005553">
    <property type="protein sequence ID" value="OWF38840.1"/>
    <property type="molecule type" value="Genomic_DNA"/>
</dbReference>
<dbReference type="OrthoDB" id="5975019at2759"/>